<evidence type="ECO:0000313" key="6">
    <source>
        <dbReference type="EMBL" id="KAK7802675.1"/>
    </source>
</evidence>
<dbReference type="CDD" id="cd05774">
    <property type="entry name" value="IgV_CEACAM_D1"/>
    <property type="match status" value="1"/>
</dbReference>
<dbReference type="InterPro" id="IPR003598">
    <property type="entry name" value="Ig_sub2"/>
</dbReference>
<evidence type="ECO:0000256" key="4">
    <source>
        <dbReference type="ARBA" id="ARBA00038222"/>
    </source>
</evidence>
<dbReference type="GO" id="GO:0007165">
    <property type="term" value="P:signal transduction"/>
    <property type="evidence" value="ECO:0007669"/>
    <property type="project" value="TreeGrafter"/>
</dbReference>
<gene>
    <name evidence="6" type="ORF">U0070_011611</name>
</gene>
<dbReference type="Pfam" id="PF07686">
    <property type="entry name" value="V-set"/>
    <property type="match status" value="1"/>
</dbReference>
<dbReference type="AlphaFoldDB" id="A0AAW0HIV9"/>
<dbReference type="InterPro" id="IPR007110">
    <property type="entry name" value="Ig-like_dom"/>
</dbReference>
<dbReference type="PANTHER" id="PTHR44427">
    <property type="entry name" value="CARCINOEMBRYONIC ANTIGEN-RELATED CELL ADHESION MOLECULE 19"/>
    <property type="match status" value="1"/>
</dbReference>
<dbReference type="SUPFAM" id="SSF48726">
    <property type="entry name" value="Immunoglobulin"/>
    <property type="match status" value="2"/>
</dbReference>
<dbReference type="GO" id="GO:0005886">
    <property type="term" value="C:plasma membrane"/>
    <property type="evidence" value="ECO:0007669"/>
    <property type="project" value="TreeGrafter"/>
</dbReference>
<comment type="similarity">
    <text evidence="4">Belongs to the immunoglobulin superfamily. CEA family.</text>
</comment>
<dbReference type="EMBL" id="JBBHLL010000450">
    <property type="protein sequence ID" value="KAK7802675.1"/>
    <property type="molecule type" value="Genomic_DNA"/>
</dbReference>
<dbReference type="PANTHER" id="PTHR44427:SF1">
    <property type="entry name" value="CARCINOEMBRYONIC ANTIGEN-RELATED CELL ADHESION MOLECULE 1"/>
    <property type="match status" value="1"/>
</dbReference>
<feature type="domain" description="Ig-like" evidence="5">
    <location>
        <begin position="149"/>
        <end position="239"/>
    </location>
</feature>
<reference evidence="6 7" key="1">
    <citation type="journal article" date="2023" name="bioRxiv">
        <title>Conserved and derived expression patterns and positive selection on dental genes reveal complex evolutionary context of ever-growing rodent molars.</title>
        <authorList>
            <person name="Calamari Z.T."/>
            <person name="Song A."/>
            <person name="Cohen E."/>
            <person name="Akter M."/>
            <person name="Roy R.D."/>
            <person name="Hallikas O."/>
            <person name="Christensen M.M."/>
            <person name="Li P."/>
            <person name="Marangoni P."/>
            <person name="Jernvall J."/>
            <person name="Klein O.D."/>
        </authorList>
    </citation>
    <scope>NUCLEOTIDE SEQUENCE [LARGE SCALE GENOMIC DNA]</scope>
    <source>
        <strain evidence="6">V071</strain>
    </source>
</reference>
<organism evidence="6 7">
    <name type="scientific">Myodes glareolus</name>
    <name type="common">Bank vole</name>
    <name type="synonym">Clethrionomys glareolus</name>
    <dbReference type="NCBI Taxonomy" id="447135"/>
    <lineage>
        <taxon>Eukaryota</taxon>
        <taxon>Metazoa</taxon>
        <taxon>Chordata</taxon>
        <taxon>Craniata</taxon>
        <taxon>Vertebrata</taxon>
        <taxon>Euteleostomi</taxon>
        <taxon>Mammalia</taxon>
        <taxon>Eutheria</taxon>
        <taxon>Euarchontoglires</taxon>
        <taxon>Glires</taxon>
        <taxon>Rodentia</taxon>
        <taxon>Myomorpha</taxon>
        <taxon>Muroidea</taxon>
        <taxon>Cricetidae</taxon>
        <taxon>Arvicolinae</taxon>
        <taxon>Myodes</taxon>
    </lineage>
</organism>
<dbReference type="Gene3D" id="2.60.40.10">
    <property type="entry name" value="Immunoglobulins"/>
    <property type="match status" value="2"/>
</dbReference>
<dbReference type="InterPro" id="IPR003599">
    <property type="entry name" value="Ig_sub"/>
</dbReference>
<evidence type="ECO:0000256" key="2">
    <source>
        <dbReference type="ARBA" id="ARBA00023180"/>
    </source>
</evidence>
<dbReference type="SMART" id="SM00408">
    <property type="entry name" value="IGc2"/>
    <property type="match status" value="1"/>
</dbReference>
<keyword evidence="3" id="KW-0393">Immunoglobulin domain</keyword>
<protein>
    <recommendedName>
        <fullName evidence="5">Ig-like domain-containing protein</fullName>
    </recommendedName>
</protein>
<dbReference type="GO" id="GO:1990782">
    <property type="term" value="F:protein tyrosine kinase binding"/>
    <property type="evidence" value="ECO:0007669"/>
    <property type="project" value="TreeGrafter"/>
</dbReference>
<dbReference type="SMART" id="SM00409">
    <property type="entry name" value="IG"/>
    <property type="match status" value="2"/>
</dbReference>
<accession>A0AAW0HIV9</accession>
<dbReference type="InterPro" id="IPR050831">
    <property type="entry name" value="CEA_cell_adhesion"/>
</dbReference>
<keyword evidence="7" id="KW-1185">Reference proteome</keyword>
<dbReference type="InterPro" id="IPR036179">
    <property type="entry name" value="Ig-like_dom_sf"/>
</dbReference>
<keyword evidence="1" id="KW-0732">Signal</keyword>
<keyword evidence="2" id="KW-0325">Glycoprotein</keyword>
<evidence type="ECO:0000256" key="1">
    <source>
        <dbReference type="ARBA" id="ARBA00022729"/>
    </source>
</evidence>
<dbReference type="PROSITE" id="PS50835">
    <property type="entry name" value="IG_LIKE"/>
    <property type="match status" value="1"/>
</dbReference>
<sequence length="241" mass="26988">METPSLLLCKGLLLTGPHIDGYFSFSLAFLLTCWNAPTTAELTIELVPPMVAEGGNSVLFVHKMPLNVQAFYWYKQKDSTKSYEVARYLTPDNTTSKMPQHSGRRTVFYSGSLLIRNVTQADSGFYTLLTFNTEMQSELTHVHLEVYQPVAQPTLQADNTTVTEDGSVTLTCLPENPGLSIRWLFNRQSLYFNGRMTLSQKNSQLVIDPVRMEDAGEYQCEVSNGYSSKTSPPVQMSVTSE</sequence>
<dbReference type="InterPro" id="IPR013106">
    <property type="entry name" value="Ig_V-set"/>
</dbReference>
<name>A0AAW0HIV9_MYOGA</name>
<proteinExistence type="inferred from homology"/>
<dbReference type="InterPro" id="IPR013783">
    <property type="entry name" value="Ig-like_fold"/>
</dbReference>
<evidence type="ECO:0000256" key="3">
    <source>
        <dbReference type="ARBA" id="ARBA00023319"/>
    </source>
</evidence>
<dbReference type="Pfam" id="PF13927">
    <property type="entry name" value="Ig_3"/>
    <property type="match status" value="1"/>
</dbReference>
<comment type="caution">
    <text evidence="6">The sequence shown here is derived from an EMBL/GenBank/DDBJ whole genome shotgun (WGS) entry which is preliminary data.</text>
</comment>
<dbReference type="GO" id="GO:0009986">
    <property type="term" value="C:cell surface"/>
    <property type="evidence" value="ECO:0007669"/>
    <property type="project" value="TreeGrafter"/>
</dbReference>
<dbReference type="GO" id="GO:0002682">
    <property type="term" value="P:regulation of immune system process"/>
    <property type="evidence" value="ECO:0007669"/>
    <property type="project" value="TreeGrafter"/>
</dbReference>
<dbReference type="FunFam" id="2.60.40.10:FF:000244">
    <property type="entry name" value="carcinoembryonic antigen-related cell adhesion molecule 16"/>
    <property type="match status" value="1"/>
</dbReference>
<evidence type="ECO:0000313" key="7">
    <source>
        <dbReference type="Proteomes" id="UP001488838"/>
    </source>
</evidence>
<evidence type="ECO:0000259" key="5">
    <source>
        <dbReference type="PROSITE" id="PS50835"/>
    </source>
</evidence>
<dbReference type="Proteomes" id="UP001488838">
    <property type="component" value="Unassembled WGS sequence"/>
</dbReference>